<dbReference type="Proteomes" id="UP001456524">
    <property type="component" value="Unassembled WGS sequence"/>
</dbReference>
<organism evidence="2 3">
    <name type="scientific">Phyllosticta citrichinensis</name>
    <dbReference type="NCBI Taxonomy" id="1130410"/>
    <lineage>
        <taxon>Eukaryota</taxon>
        <taxon>Fungi</taxon>
        <taxon>Dikarya</taxon>
        <taxon>Ascomycota</taxon>
        <taxon>Pezizomycotina</taxon>
        <taxon>Dothideomycetes</taxon>
        <taxon>Dothideomycetes incertae sedis</taxon>
        <taxon>Botryosphaeriales</taxon>
        <taxon>Phyllostictaceae</taxon>
        <taxon>Phyllosticta</taxon>
    </lineage>
</organism>
<feature type="compositionally biased region" description="Low complexity" evidence="1">
    <location>
        <begin position="290"/>
        <end position="304"/>
    </location>
</feature>
<evidence type="ECO:0000256" key="1">
    <source>
        <dbReference type="SAM" id="MobiDB-lite"/>
    </source>
</evidence>
<accession>A0ABR1XP94</accession>
<comment type="caution">
    <text evidence="2">The sequence shown here is derived from an EMBL/GenBank/DDBJ whole genome shotgun (WGS) entry which is preliminary data.</text>
</comment>
<evidence type="ECO:0008006" key="4">
    <source>
        <dbReference type="Google" id="ProtNLM"/>
    </source>
</evidence>
<proteinExistence type="predicted"/>
<keyword evidence="3" id="KW-1185">Reference proteome</keyword>
<evidence type="ECO:0000313" key="3">
    <source>
        <dbReference type="Proteomes" id="UP001456524"/>
    </source>
</evidence>
<evidence type="ECO:0000313" key="2">
    <source>
        <dbReference type="EMBL" id="KAK8162043.1"/>
    </source>
</evidence>
<reference evidence="2 3" key="1">
    <citation type="journal article" date="2022" name="G3 (Bethesda)">
        <title>Enemy or ally: a genomic approach to elucidate the lifestyle of Phyllosticta citrichinaensis.</title>
        <authorList>
            <person name="Buijs V.A."/>
            <person name="Groenewald J.Z."/>
            <person name="Haridas S."/>
            <person name="LaButti K.M."/>
            <person name="Lipzen A."/>
            <person name="Martin F.M."/>
            <person name="Barry K."/>
            <person name="Grigoriev I.V."/>
            <person name="Crous P.W."/>
            <person name="Seidl M.F."/>
        </authorList>
    </citation>
    <scope>NUCLEOTIDE SEQUENCE [LARGE SCALE GENOMIC DNA]</scope>
    <source>
        <strain evidence="2 3">CBS 129764</strain>
    </source>
</reference>
<feature type="region of interest" description="Disordered" evidence="1">
    <location>
        <begin position="288"/>
        <end position="312"/>
    </location>
</feature>
<sequence length="312" mass="34552">MAVTEAISLNGRGHTFSMFGPTVHSMATYPEDSELRPVVPDQDTDVARRRRDLILPIVISNPKDLSDDGHTVLAVVVEDESGTDYTVDVYDSVGPKRLTPEQIAAVISKTGKPPPTPQVPDRMQNYVRAFIRKTRWWTDNTTTQRLPCGRFVVQYAATQTGGQLACGIHTILNAWAVALGLPINDANPRLARLGLAVEAVTYAAHGIIDCRTICQLLHHLRWVRPGAAPPRDRQFKRTVCFPAPQILNEYHADLWLAEEAERKFDYVPYEELDDCDQCTVQGHCYTPDGKASPARPAKPAKSARVGQEEAAC</sequence>
<gene>
    <name evidence="2" type="ORF">IWX90DRAFT_488534</name>
</gene>
<name>A0ABR1XP94_9PEZI</name>
<protein>
    <recommendedName>
        <fullName evidence="4">Ubiquitinyl hydrolase 1</fullName>
    </recommendedName>
</protein>
<dbReference type="EMBL" id="JBBWUH010000007">
    <property type="protein sequence ID" value="KAK8162043.1"/>
    <property type="molecule type" value="Genomic_DNA"/>
</dbReference>